<dbReference type="Proteomes" id="UP001151760">
    <property type="component" value="Unassembled WGS sequence"/>
</dbReference>
<reference evidence="2" key="1">
    <citation type="journal article" date="2022" name="Int. J. Mol. Sci.">
        <title>Draft Genome of Tanacetum Coccineum: Genomic Comparison of Closely Related Tanacetum-Family Plants.</title>
        <authorList>
            <person name="Yamashiro T."/>
            <person name="Shiraishi A."/>
            <person name="Nakayama K."/>
            <person name="Satake H."/>
        </authorList>
    </citation>
    <scope>NUCLEOTIDE SEQUENCE</scope>
</reference>
<evidence type="ECO:0000313" key="3">
    <source>
        <dbReference type="Proteomes" id="UP001151760"/>
    </source>
</evidence>
<accession>A0ABQ5I1S0</accession>
<evidence type="ECO:0000256" key="1">
    <source>
        <dbReference type="SAM" id="MobiDB-lite"/>
    </source>
</evidence>
<organism evidence="2 3">
    <name type="scientific">Tanacetum coccineum</name>
    <dbReference type="NCBI Taxonomy" id="301880"/>
    <lineage>
        <taxon>Eukaryota</taxon>
        <taxon>Viridiplantae</taxon>
        <taxon>Streptophyta</taxon>
        <taxon>Embryophyta</taxon>
        <taxon>Tracheophyta</taxon>
        <taxon>Spermatophyta</taxon>
        <taxon>Magnoliopsida</taxon>
        <taxon>eudicotyledons</taxon>
        <taxon>Gunneridae</taxon>
        <taxon>Pentapetalae</taxon>
        <taxon>asterids</taxon>
        <taxon>campanulids</taxon>
        <taxon>Asterales</taxon>
        <taxon>Asteraceae</taxon>
        <taxon>Asteroideae</taxon>
        <taxon>Anthemideae</taxon>
        <taxon>Anthemidinae</taxon>
        <taxon>Tanacetum</taxon>
    </lineage>
</organism>
<feature type="compositionally biased region" description="Basic and acidic residues" evidence="1">
    <location>
        <begin position="94"/>
        <end position="112"/>
    </location>
</feature>
<feature type="compositionally biased region" description="Basic and acidic residues" evidence="1">
    <location>
        <begin position="70"/>
        <end position="79"/>
    </location>
</feature>
<keyword evidence="3" id="KW-1185">Reference proteome</keyword>
<evidence type="ECO:0000313" key="2">
    <source>
        <dbReference type="EMBL" id="GJT93671.1"/>
    </source>
</evidence>
<sequence>MDAKCLLKTRLARKRSSKKQWCCTTSLYPKQGRKLKFTKGEPSVQRDPLLDEIPKDTLDHIETENAQDVGRTRDIVGEEKENDENILSTEDVISTDKEKVSTDKEKVVSTDQ</sequence>
<reference evidence="2" key="2">
    <citation type="submission" date="2022-01" db="EMBL/GenBank/DDBJ databases">
        <authorList>
            <person name="Yamashiro T."/>
            <person name="Shiraishi A."/>
            <person name="Satake H."/>
            <person name="Nakayama K."/>
        </authorList>
    </citation>
    <scope>NUCLEOTIDE SEQUENCE</scope>
</reference>
<name>A0ABQ5I1S0_9ASTR</name>
<proteinExistence type="predicted"/>
<protein>
    <submittedName>
        <fullName evidence="2">Uncharacterized protein</fullName>
    </submittedName>
</protein>
<comment type="caution">
    <text evidence="2">The sequence shown here is derived from an EMBL/GenBank/DDBJ whole genome shotgun (WGS) entry which is preliminary data.</text>
</comment>
<feature type="region of interest" description="Disordered" evidence="1">
    <location>
        <begin position="60"/>
        <end position="112"/>
    </location>
</feature>
<gene>
    <name evidence="2" type="ORF">Tco_1082516</name>
</gene>
<dbReference type="EMBL" id="BQNB010020224">
    <property type="protein sequence ID" value="GJT93671.1"/>
    <property type="molecule type" value="Genomic_DNA"/>
</dbReference>